<keyword evidence="2" id="KW-1185">Reference proteome</keyword>
<proteinExistence type="predicted"/>
<accession>A0AAE3ZRC3</accession>
<organism evidence="1 2">
    <name type="scientific">Catenuloplanes niger</name>
    <dbReference type="NCBI Taxonomy" id="587534"/>
    <lineage>
        <taxon>Bacteria</taxon>
        <taxon>Bacillati</taxon>
        <taxon>Actinomycetota</taxon>
        <taxon>Actinomycetes</taxon>
        <taxon>Micromonosporales</taxon>
        <taxon>Micromonosporaceae</taxon>
        <taxon>Catenuloplanes</taxon>
    </lineage>
</organism>
<sequence>MGVKTALLTVGDADLRTALRGAPRPVDDAEETVRGLLPERHVTRVGDGTLADRLCPPDDVTFATALRGAILLCDRRFALDRPSRLPANVLRAGADRRITLHTMDAAAGRFAYGVWEHGALVRSLSLSGTRVLEDIGDPYSFELGPAADPAALGEAALRAFFGFVLTGPARPGDVDPTAVRVHGFQVEDPLFREQAARQAMLARVSAGAYRRPLATTTIADTLRPASLADLPG</sequence>
<evidence type="ECO:0000313" key="1">
    <source>
        <dbReference type="EMBL" id="MDR7322425.1"/>
    </source>
</evidence>
<dbReference type="AlphaFoldDB" id="A0AAE3ZRC3"/>
<comment type="caution">
    <text evidence="1">The sequence shown here is derived from an EMBL/GenBank/DDBJ whole genome shotgun (WGS) entry which is preliminary data.</text>
</comment>
<protein>
    <submittedName>
        <fullName evidence="1">Uncharacterized protein</fullName>
    </submittedName>
</protein>
<dbReference type="Proteomes" id="UP001183629">
    <property type="component" value="Unassembled WGS sequence"/>
</dbReference>
<evidence type="ECO:0000313" key="2">
    <source>
        <dbReference type="Proteomes" id="UP001183629"/>
    </source>
</evidence>
<dbReference type="EMBL" id="JAVDYC010000001">
    <property type="protein sequence ID" value="MDR7322425.1"/>
    <property type="molecule type" value="Genomic_DNA"/>
</dbReference>
<dbReference type="InterPro" id="IPR053847">
    <property type="entry name" value="DUF6928"/>
</dbReference>
<name>A0AAE3ZRC3_9ACTN</name>
<gene>
    <name evidence="1" type="ORF">J2S44_002675</name>
</gene>
<dbReference type="RefSeq" id="WP_310412796.1">
    <property type="nucleotide sequence ID" value="NZ_JAVDYC010000001.1"/>
</dbReference>
<dbReference type="Pfam" id="PF21997">
    <property type="entry name" value="DUF6928"/>
    <property type="match status" value="2"/>
</dbReference>
<reference evidence="1 2" key="1">
    <citation type="submission" date="2023-07" db="EMBL/GenBank/DDBJ databases">
        <title>Sequencing the genomes of 1000 actinobacteria strains.</title>
        <authorList>
            <person name="Klenk H.-P."/>
        </authorList>
    </citation>
    <scope>NUCLEOTIDE SEQUENCE [LARGE SCALE GENOMIC DNA]</scope>
    <source>
        <strain evidence="1 2">DSM 44711</strain>
    </source>
</reference>